<dbReference type="PANTHER" id="PTHR11138">
    <property type="entry name" value="METHIONYL-TRNA FORMYLTRANSFERASE"/>
    <property type="match status" value="1"/>
</dbReference>
<dbReference type="PANTHER" id="PTHR11138:SF5">
    <property type="entry name" value="METHIONYL-TRNA FORMYLTRANSFERASE, MITOCHONDRIAL"/>
    <property type="match status" value="1"/>
</dbReference>
<feature type="domain" description="Formyl transferase N-terminal" evidence="1">
    <location>
        <begin position="89"/>
        <end position="192"/>
    </location>
</feature>
<proteinExistence type="predicted"/>
<dbReference type="InterPro" id="IPR036477">
    <property type="entry name" value="Formyl_transf_N_sf"/>
</dbReference>
<evidence type="ECO:0000313" key="2">
    <source>
        <dbReference type="EMBL" id="KAF4704994.1"/>
    </source>
</evidence>
<dbReference type="OMA" id="FPPYDNA"/>
<feature type="non-terminal residue" evidence="2">
    <location>
        <position position="237"/>
    </location>
</feature>
<dbReference type="AlphaFoldDB" id="A0A7J6Q8V1"/>
<organism evidence="2 4">
    <name type="scientific">Perkinsus olseni</name>
    <name type="common">Perkinsus atlanticus</name>
    <dbReference type="NCBI Taxonomy" id="32597"/>
    <lineage>
        <taxon>Eukaryota</taxon>
        <taxon>Sar</taxon>
        <taxon>Alveolata</taxon>
        <taxon>Perkinsozoa</taxon>
        <taxon>Perkinsea</taxon>
        <taxon>Perkinsida</taxon>
        <taxon>Perkinsidae</taxon>
        <taxon>Perkinsus</taxon>
    </lineage>
</organism>
<evidence type="ECO:0000313" key="4">
    <source>
        <dbReference type="Proteomes" id="UP000553632"/>
    </source>
</evidence>
<reference evidence="4 5" key="1">
    <citation type="submission" date="2020-04" db="EMBL/GenBank/DDBJ databases">
        <title>Perkinsus olseni comparative genomics.</title>
        <authorList>
            <person name="Bogema D.R."/>
        </authorList>
    </citation>
    <scope>NUCLEOTIDE SEQUENCE [LARGE SCALE GENOMIC DNA]</scope>
    <source>
        <strain evidence="3">ATCC PRA-205</strain>
        <strain evidence="2 4">ATCC PRA-207</strain>
    </source>
</reference>
<dbReference type="EMBL" id="JABANM010027911">
    <property type="protein sequence ID" value="KAF4710546.1"/>
    <property type="molecule type" value="Genomic_DNA"/>
</dbReference>
<keyword evidence="4" id="KW-1185">Reference proteome</keyword>
<evidence type="ECO:0000259" key="1">
    <source>
        <dbReference type="Pfam" id="PF00551"/>
    </source>
</evidence>
<dbReference type="SUPFAM" id="SSF53328">
    <property type="entry name" value="Formyltransferase"/>
    <property type="match status" value="1"/>
</dbReference>
<name>A0A7J6Q8V1_PEROL</name>
<dbReference type="Pfam" id="PF00551">
    <property type="entry name" value="Formyl_trans_N"/>
    <property type="match status" value="1"/>
</dbReference>
<evidence type="ECO:0000313" key="3">
    <source>
        <dbReference type="EMBL" id="KAF4710546.1"/>
    </source>
</evidence>
<dbReference type="Gene3D" id="3.40.50.12230">
    <property type="match status" value="1"/>
</dbReference>
<dbReference type="GO" id="GO:0004479">
    <property type="term" value="F:methionyl-tRNA formyltransferase activity"/>
    <property type="evidence" value="ECO:0007669"/>
    <property type="project" value="TreeGrafter"/>
</dbReference>
<gene>
    <name evidence="3" type="ORF">FOZ62_030027</name>
    <name evidence="2" type="ORF">FOZ63_027749</name>
</gene>
<dbReference type="InterPro" id="IPR002376">
    <property type="entry name" value="Formyl_transf_N"/>
</dbReference>
<dbReference type="GO" id="GO:0005829">
    <property type="term" value="C:cytosol"/>
    <property type="evidence" value="ECO:0007669"/>
    <property type="project" value="TreeGrafter"/>
</dbReference>
<dbReference type="Proteomes" id="UP000553632">
    <property type="component" value="Unassembled WGS sequence"/>
</dbReference>
<protein>
    <recommendedName>
        <fullName evidence="1">Formyl transferase N-terminal domain-containing protein</fullName>
    </recommendedName>
</protein>
<accession>A0A7J6Q8V1</accession>
<sequence>MKRKPSSSKQRLLFLGWGAAAAEALLAVNALTPMSGSHSARRSVVPSDGGDIKFECLVITHEKQSDDVDLRDLSRELGLQCLTVGDESHDDILLARAEQFQPDLLLCASYRKRVPREVLDLCPGKCLNFHPSLLPKHRGCFSSFHVILEGDSHTGVTCHHMRERYDSGNILHQEMIEVLPHDTSKSLYQRLLPVTRLCVDRVLRRYIADGLSLPAGDPQDESHSSYHARRLPYAGVA</sequence>
<evidence type="ECO:0000313" key="5">
    <source>
        <dbReference type="Proteomes" id="UP000574390"/>
    </source>
</evidence>
<comment type="caution">
    <text evidence="2">The sequence shown here is derived from an EMBL/GenBank/DDBJ whole genome shotgun (WGS) entry which is preliminary data.</text>
</comment>
<dbReference type="Proteomes" id="UP000574390">
    <property type="component" value="Unassembled WGS sequence"/>
</dbReference>
<dbReference type="CDD" id="cd08369">
    <property type="entry name" value="FMT_core"/>
    <property type="match status" value="1"/>
</dbReference>
<dbReference type="EMBL" id="JABANO010034532">
    <property type="protein sequence ID" value="KAF4704994.1"/>
    <property type="molecule type" value="Genomic_DNA"/>
</dbReference>